<keyword evidence="4" id="KW-1185">Reference proteome</keyword>
<proteinExistence type="predicted"/>
<dbReference type="EMBL" id="MU004203">
    <property type="protein sequence ID" value="KAF2488371.1"/>
    <property type="molecule type" value="Genomic_DNA"/>
</dbReference>
<evidence type="ECO:0000313" key="4">
    <source>
        <dbReference type="Proteomes" id="UP000799750"/>
    </source>
</evidence>
<evidence type="ECO:0000256" key="2">
    <source>
        <dbReference type="SAM" id="MobiDB-lite"/>
    </source>
</evidence>
<reference evidence="3" key="1">
    <citation type="journal article" date="2020" name="Stud. Mycol.">
        <title>101 Dothideomycetes genomes: a test case for predicting lifestyles and emergence of pathogens.</title>
        <authorList>
            <person name="Haridas S."/>
            <person name="Albert R."/>
            <person name="Binder M."/>
            <person name="Bloem J."/>
            <person name="Labutti K."/>
            <person name="Salamov A."/>
            <person name="Andreopoulos B."/>
            <person name="Baker S."/>
            <person name="Barry K."/>
            <person name="Bills G."/>
            <person name="Bluhm B."/>
            <person name="Cannon C."/>
            <person name="Castanera R."/>
            <person name="Culley D."/>
            <person name="Daum C."/>
            <person name="Ezra D."/>
            <person name="Gonzalez J."/>
            <person name="Henrissat B."/>
            <person name="Kuo A."/>
            <person name="Liang C."/>
            <person name="Lipzen A."/>
            <person name="Lutzoni F."/>
            <person name="Magnuson J."/>
            <person name="Mondo S."/>
            <person name="Nolan M."/>
            <person name="Ohm R."/>
            <person name="Pangilinan J."/>
            <person name="Park H.-J."/>
            <person name="Ramirez L."/>
            <person name="Alfaro M."/>
            <person name="Sun H."/>
            <person name="Tritt A."/>
            <person name="Yoshinaga Y."/>
            <person name="Zwiers L.-H."/>
            <person name="Turgeon B."/>
            <person name="Goodwin S."/>
            <person name="Spatafora J."/>
            <person name="Crous P."/>
            <person name="Grigoriev I."/>
        </authorList>
    </citation>
    <scope>NUCLEOTIDE SEQUENCE</scope>
    <source>
        <strain evidence="3">CBS 269.34</strain>
    </source>
</reference>
<protein>
    <submittedName>
        <fullName evidence="3">Uncharacterized protein</fullName>
    </submittedName>
</protein>
<feature type="region of interest" description="Disordered" evidence="2">
    <location>
        <begin position="139"/>
        <end position="172"/>
    </location>
</feature>
<gene>
    <name evidence="3" type="ORF">BU16DRAFT_568252</name>
</gene>
<feature type="compositionally biased region" description="Polar residues" evidence="2">
    <location>
        <begin position="243"/>
        <end position="253"/>
    </location>
</feature>
<name>A0A6A6Q8G6_9PEZI</name>
<accession>A0A6A6Q8G6</accession>
<keyword evidence="1" id="KW-0175">Coiled coil</keyword>
<dbReference type="OrthoDB" id="10491127at2759"/>
<evidence type="ECO:0000313" key="3">
    <source>
        <dbReference type="EMBL" id="KAF2488371.1"/>
    </source>
</evidence>
<dbReference type="AlphaFoldDB" id="A0A6A6Q8G6"/>
<feature type="region of interest" description="Disordered" evidence="2">
    <location>
        <begin position="35"/>
        <end position="56"/>
    </location>
</feature>
<feature type="compositionally biased region" description="Basic and acidic residues" evidence="2">
    <location>
        <begin position="294"/>
        <end position="304"/>
    </location>
</feature>
<evidence type="ECO:0000256" key="1">
    <source>
        <dbReference type="SAM" id="Coils"/>
    </source>
</evidence>
<organism evidence="3 4">
    <name type="scientific">Lophium mytilinum</name>
    <dbReference type="NCBI Taxonomy" id="390894"/>
    <lineage>
        <taxon>Eukaryota</taxon>
        <taxon>Fungi</taxon>
        <taxon>Dikarya</taxon>
        <taxon>Ascomycota</taxon>
        <taxon>Pezizomycotina</taxon>
        <taxon>Dothideomycetes</taxon>
        <taxon>Pleosporomycetidae</taxon>
        <taxon>Mytilinidiales</taxon>
        <taxon>Mytilinidiaceae</taxon>
        <taxon>Lophium</taxon>
    </lineage>
</organism>
<feature type="coiled-coil region" evidence="1">
    <location>
        <begin position="371"/>
        <end position="405"/>
    </location>
</feature>
<sequence length="442" mass="48948">MSSYTNLADKATTDMNIVADVKVVAQRERIAVKADLSEANSNKPMDNGPIDRVSDTHTSFHNAAEDDLGNPFPGEDDTTLVEKEDITSSDIYTAGLDKTFDKNFGSEEFVKSAGLSIIAPPRGRAKSILRSPSWIVTENESTSSRPSASIPVTPIARSTSNGTPSKKRKRVSFHESATVVHIDRTDVTEVEQLPVDKLGVRSGHFLKHQCVELPEEIRERVKRARDRSPHPVLQAQRLREESTLSNGERSLPTSMAIAHRETLLDETPLDTPQKRRRMRSPAPSPPTPSSFGPLKDESFTEASHRGRPKGLPSDIRKMIVPKLQPPRPSKRVTDPKKRRAQSVVLTTPAKHPFEGPLGVGPDGNPIAPAPLQNAMNELHEAQHTYEEAMKTLETAKDMKKKATERALNELKVAHEAYGEPQNGFYYPLRTDLVDNVDMSDDE</sequence>
<feature type="region of interest" description="Disordered" evidence="2">
    <location>
        <begin position="222"/>
        <end position="342"/>
    </location>
</feature>
<dbReference type="Proteomes" id="UP000799750">
    <property type="component" value="Unassembled WGS sequence"/>
</dbReference>